<name>A0A0A9QD58_ARUDO</name>
<dbReference type="AlphaFoldDB" id="A0A0A9QD58"/>
<sequence>MTLAVTRDPKFLNRGTQFSGAVHCRDTRFGASTERFKVNWHLTIVKIFREADAISRHPTKQLFSSSSSKEGHRELSCLMTLSFSATAYDSFKILRWQETKSM</sequence>
<accession>A0A0A9QD58</accession>
<reference evidence="1" key="2">
    <citation type="journal article" date="2015" name="Data Brief">
        <title>Shoot transcriptome of the giant reed, Arundo donax.</title>
        <authorList>
            <person name="Barrero R.A."/>
            <person name="Guerrero F.D."/>
            <person name="Moolhuijzen P."/>
            <person name="Goolsby J.A."/>
            <person name="Tidwell J."/>
            <person name="Bellgard S.E."/>
            <person name="Bellgard M.I."/>
        </authorList>
    </citation>
    <scope>NUCLEOTIDE SEQUENCE</scope>
    <source>
        <tissue evidence="1">Shoot tissue taken approximately 20 cm above the soil surface</tissue>
    </source>
</reference>
<reference evidence="1" key="1">
    <citation type="submission" date="2014-09" db="EMBL/GenBank/DDBJ databases">
        <authorList>
            <person name="Magalhaes I.L.F."/>
            <person name="Oliveira U."/>
            <person name="Santos F.R."/>
            <person name="Vidigal T.H.D.A."/>
            <person name="Brescovit A.D."/>
            <person name="Santos A.J."/>
        </authorList>
    </citation>
    <scope>NUCLEOTIDE SEQUENCE</scope>
    <source>
        <tissue evidence="1">Shoot tissue taken approximately 20 cm above the soil surface</tissue>
    </source>
</reference>
<dbReference type="EMBL" id="GBRH01238652">
    <property type="protein sequence ID" value="JAD59243.1"/>
    <property type="molecule type" value="Transcribed_RNA"/>
</dbReference>
<protein>
    <submittedName>
        <fullName evidence="1">Uncharacterized protein</fullName>
    </submittedName>
</protein>
<evidence type="ECO:0000313" key="1">
    <source>
        <dbReference type="EMBL" id="JAD59243.1"/>
    </source>
</evidence>
<organism evidence="1">
    <name type="scientific">Arundo donax</name>
    <name type="common">Giant reed</name>
    <name type="synonym">Donax arundinaceus</name>
    <dbReference type="NCBI Taxonomy" id="35708"/>
    <lineage>
        <taxon>Eukaryota</taxon>
        <taxon>Viridiplantae</taxon>
        <taxon>Streptophyta</taxon>
        <taxon>Embryophyta</taxon>
        <taxon>Tracheophyta</taxon>
        <taxon>Spermatophyta</taxon>
        <taxon>Magnoliopsida</taxon>
        <taxon>Liliopsida</taxon>
        <taxon>Poales</taxon>
        <taxon>Poaceae</taxon>
        <taxon>PACMAD clade</taxon>
        <taxon>Arundinoideae</taxon>
        <taxon>Arundineae</taxon>
        <taxon>Arundo</taxon>
    </lineage>
</organism>
<proteinExistence type="predicted"/>